<gene>
    <name evidence="4" type="ORF">J4E00_10360</name>
</gene>
<comment type="caution">
    <text evidence="4">The sequence shown here is derived from an EMBL/GenBank/DDBJ whole genome shotgun (WGS) entry which is preliminary data.</text>
</comment>
<feature type="domain" description="PEGA" evidence="3">
    <location>
        <begin position="28"/>
        <end position="79"/>
    </location>
</feature>
<dbReference type="Proteomes" id="UP000664369">
    <property type="component" value="Unassembled WGS sequence"/>
</dbReference>
<keyword evidence="5" id="KW-1185">Reference proteome</keyword>
<organism evidence="4 5">
    <name type="scientific">Hymenobacter negativus</name>
    <dbReference type="NCBI Taxonomy" id="2795026"/>
    <lineage>
        <taxon>Bacteria</taxon>
        <taxon>Pseudomonadati</taxon>
        <taxon>Bacteroidota</taxon>
        <taxon>Cytophagia</taxon>
        <taxon>Cytophagales</taxon>
        <taxon>Hymenobacteraceae</taxon>
        <taxon>Hymenobacter</taxon>
    </lineage>
</organism>
<evidence type="ECO:0000256" key="2">
    <source>
        <dbReference type="SAM" id="SignalP"/>
    </source>
</evidence>
<evidence type="ECO:0000313" key="4">
    <source>
        <dbReference type="EMBL" id="MBO2009453.1"/>
    </source>
</evidence>
<feature type="region of interest" description="Disordered" evidence="1">
    <location>
        <begin position="121"/>
        <end position="149"/>
    </location>
</feature>
<evidence type="ECO:0000259" key="3">
    <source>
        <dbReference type="Pfam" id="PF08308"/>
    </source>
</evidence>
<reference evidence="4 5" key="1">
    <citation type="submission" date="2021-03" db="EMBL/GenBank/DDBJ databases">
        <authorList>
            <person name="Kim M.K."/>
        </authorList>
    </citation>
    <scope>NUCLEOTIDE SEQUENCE [LARGE SCALE GENOMIC DNA]</scope>
    <source>
        <strain evidence="4 5">BT442</strain>
    </source>
</reference>
<name>A0ABS3QEP0_9BACT</name>
<feature type="compositionally biased region" description="Basic and acidic residues" evidence="1">
    <location>
        <begin position="134"/>
        <end position="149"/>
    </location>
</feature>
<keyword evidence="2" id="KW-0732">Signal</keyword>
<sequence length="173" mass="19198">MVQFSFGCRLVASLSLSGTVLLSSCSSTTVLQSMPVGARVYVDGESVGTTPYRHSDTKIVGSTTSVRMEKEGFETYTTSFSRDEQADVGAIIGGVFVLVPFLWTMKYKPVHSYELKPLSPVQQPGPVVVPSAKPRTDKPRAERLRENKKLLDEKILTPQEYEKEKQRILAEPE</sequence>
<accession>A0ABS3QEP0</accession>
<dbReference type="InterPro" id="IPR013229">
    <property type="entry name" value="PEGA"/>
</dbReference>
<dbReference type="Pfam" id="PF08308">
    <property type="entry name" value="PEGA"/>
    <property type="match status" value="1"/>
</dbReference>
<evidence type="ECO:0000256" key="1">
    <source>
        <dbReference type="SAM" id="MobiDB-lite"/>
    </source>
</evidence>
<proteinExistence type="predicted"/>
<protein>
    <submittedName>
        <fullName evidence="4">PEGA domain-containing protein</fullName>
    </submittedName>
</protein>
<evidence type="ECO:0000313" key="5">
    <source>
        <dbReference type="Proteomes" id="UP000664369"/>
    </source>
</evidence>
<feature type="compositionally biased region" description="Low complexity" evidence="1">
    <location>
        <begin position="121"/>
        <end position="130"/>
    </location>
</feature>
<feature type="signal peptide" evidence="2">
    <location>
        <begin position="1"/>
        <end position="22"/>
    </location>
</feature>
<dbReference type="RefSeq" id="WP_208175086.1">
    <property type="nucleotide sequence ID" value="NZ_JAGETZ010000004.1"/>
</dbReference>
<dbReference type="EMBL" id="JAGETZ010000004">
    <property type="protein sequence ID" value="MBO2009453.1"/>
    <property type="molecule type" value="Genomic_DNA"/>
</dbReference>
<feature type="chain" id="PRO_5047447564" evidence="2">
    <location>
        <begin position="23"/>
        <end position="173"/>
    </location>
</feature>